<organism evidence="2 3">
    <name type="scientific">Cephalotus follicularis</name>
    <name type="common">Albany pitcher plant</name>
    <dbReference type="NCBI Taxonomy" id="3775"/>
    <lineage>
        <taxon>Eukaryota</taxon>
        <taxon>Viridiplantae</taxon>
        <taxon>Streptophyta</taxon>
        <taxon>Embryophyta</taxon>
        <taxon>Tracheophyta</taxon>
        <taxon>Spermatophyta</taxon>
        <taxon>Magnoliopsida</taxon>
        <taxon>eudicotyledons</taxon>
        <taxon>Gunneridae</taxon>
        <taxon>Pentapetalae</taxon>
        <taxon>rosids</taxon>
        <taxon>fabids</taxon>
        <taxon>Oxalidales</taxon>
        <taxon>Cephalotaceae</taxon>
        <taxon>Cephalotus</taxon>
    </lineage>
</organism>
<keyword evidence="3" id="KW-1185">Reference proteome</keyword>
<sequence>KQNILDILGFSEGNLPMRYLRIPLVVSKLRQSDYKVLVESLMKRLTSWLCNSLSFGGRLQLISSTLFSLHVFWCRTFILQVAVIKQCESIIRSFLWFGLGDVTKVGKVAWSKLCRPKAEGGLGIKNLRTNKEAILKHGNFWAVRVTSQCSWQWRKILHLMEVLARRLVFEIRDGHNLSLWYDPWLQGQSVISRYGYRVRFDSGLPWNATVATVISNGAWNWPMNTCELQEISSFVQSNQLGQGSDSIHVSKRQSYSCKSAWEAIHCSHLKVNWANLVWFPNCIPKHSFCMWLSCHYAHRIMDKLQRFGVVGSNRCIFCCGNVETIDHLFFGCRFTGAV</sequence>
<gene>
    <name evidence="2" type="ORF">CFOL_v3_30139</name>
</gene>
<dbReference type="Pfam" id="PF13966">
    <property type="entry name" value="zf-RVT"/>
    <property type="match status" value="1"/>
</dbReference>
<dbReference type="OrthoDB" id="2288491at2759"/>
<dbReference type="EMBL" id="BDDD01004015">
    <property type="protein sequence ID" value="GAV86713.1"/>
    <property type="molecule type" value="Genomic_DNA"/>
</dbReference>
<dbReference type="InterPro" id="IPR026960">
    <property type="entry name" value="RVT-Znf"/>
</dbReference>
<evidence type="ECO:0000313" key="3">
    <source>
        <dbReference type="Proteomes" id="UP000187406"/>
    </source>
</evidence>
<name>A0A1Q3D339_CEPFO</name>
<comment type="caution">
    <text evidence="2">The sequence shown here is derived from an EMBL/GenBank/DDBJ whole genome shotgun (WGS) entry which is preliminary data.</text>
</comment>
<reference evidence="3" key="1">
    <citation type="submission" date="2016-04" db="EMBL/GenBank/DDBJ databases">
        <title>Cephalotus genome sequencing.</title>
        <authorList>
            <person name="Fukushima K."/>
            <person name="Hasebe M."/>
            <person name="Fang X."/>
        </authorList>
    </citation>
    <scope>NUCLEOTIDE SEQUENCE [LARGE SCALE GENOMIC DNA]</scope>
    <source>
        <strain evidence="3">cv. St1</strain>
    </source>
</reference>
<evidence type="ECO:0000313" key="2">
    <source>
        <dbReference type="EMBL" id="GAV86713.1"/>
    </source>
</evidence>
<dbReference type="PANTHER" id="PTHR33116:SF78">
    <property type="entry name" value="OS12G0587133 PROTEIN"/>
    <property type="match status" value="1"/>
</dbReference>
<evidence type="ECO:0000259" key="1">
    <source>
        <dbReference type="Pfam" id="PF13966"/>
    </source>
</evidence>
<dbReference type="STRING" id="3775.A0A1Q3D339"/>
<feature type="domain" description="Reverse transcriptase zinc-binding" evidence="1">
    <location>
        <begin position="255"/>
        <end position="337"/>
    </location>
</feature>
<dbReference type="Proteomes" id="UP000187406">
    <property type="component" value="Unassembled WGS sequence"/>
</dbReference>
<dbReference type="InParanoid" id="A0A1Q3D339"/>
<feature type="non-terminal residue" evidence="2">
    <location>
        <position position="1"/>
    </location>
</feature>
<proteinExistence type="predicted"/>
<dbReference type="AlphaFoldDB" id="A0A1Q3D339"/>
<accession>A0A1Q3D339</accession>
<feature type="non-terminal residue" evidence="2">
    <location>
        <position position="338"/>
    </location>
</feature>
<protein>
    <submittedName>
        <fullName evidence="2">Zf-RVT domain-containing protein</fullName>
    </submittedName>
</protein>
<dbReference type="PANTHER" id="PTHR33116">
    <property type="entry name" value="REVERSE TRANSCRIPTASE ZINC-BINDING DOMAIN-CONTAINING PROTEIN-RELATED-RELATED"/>
    <property type="match status" value="1"/>
</dbReference>